<reference evidence="5" key="1">
    <citation type="journal article" date="2020" name="Nat. Ecol. Evol.">
        <title>Deeply conserved synteny resolves early events in vertebrate evolution.</title>
        <authorList>
            <person name="Simakov O."/>
            <person name="Marletaz F."/>
            <person name="Yue J.X."/>
            <person name="O'Connell B."/>
            <person name="Jenkins J."/>
            <person name="Brandt A."/>
            <person name="Calef R."/>
            <person name="Tung C.H."/>
            <person name="Huang T.K."/>
            <person name="Schmutz J."/>
            <person name="Satoh N."/>
            <person name="Yu J.K."/>
            <person name="Putnam N.H."/>
            <person name="Green R.E."/>
            <person name="Rokhsar D.S."/>
        </authorList>
    </citation>
    <scope>NUCLEOTIDE SEQUENCE [LARGE SCALE GENOMIC DNA]</scope>
    <source>
        <strain evidence="5">S238N-H82</strain>
    </source>
</reference>
<accession>A0A9J7MZF6</accession>
<evidence type="ECO:0000256" key="3">
    <source>
        <dbReference type="ARBA" id="ARBA00022801"/>
    </source>
</evidence>
<evidence type="ECO:0000313" key="6">
    <source>
        <dbReference type="RefSeq" id="XP_035685716.1"/>
    </source>
</evidence>
<dbReference type="GO" id="GO:0052689">
    <property type="term" value="F:carboxylic ester hydrolase activity"/>
    <property type="evidence" value="ECO:0007669"/>
    <property type="project" value="UniProtKB-KW"/>
</dbReference>
<dbReference type="Gene3D" id="3.40.50.1820">
    <property type="entry name" value="alpha/beta hydrolase"/>
    <property type="match status" value="1"/>
</dbReference>
<dbReference type="InterPro" id="IPR029058">
    <property type="entry name" value="AB_hydrolase_fold"/>
</dbReference>
<keyword evidence="2" id="KW-0719">Serine esterase</keyword>
<dbReference type="Proteomes" id="UP000001554">
    <property type="component" value="Chromosome 9"/>
</dbReference>
<feature type="domain" description="Carboxylesterase type B" evidence="4">
    <location>
        <begin position="5"/>
        <end position="91"/>
    </location>
</feature>
<sequence length="103" mass="11356">MDALAGVLHGDDIPFVLGGHLNAALGYTAEEPELSRRMMRYWANFARTGNPNNNNEAVWSPYTESGRGYLMLDTGAPRMVTGQKARECALWDHYVPALINTTG</sequence>
<dbReference type="Pfam" id="PF00135">
    <property type="entry name" value="COesterase"/>
    <property type="match status" value="1"/>
</dbReference>
<dbReference type="RefSeq" id="XP_035685716.1">
    <property type="nucleotide sequence ID" value="XM_035829823.1"/>
</dbReference>
<evidence type="ECO:0000313" key="5">
    <source>
        <dbReference type="Proteomes" id="UP000001554"/>
    </source>
</evidence>
<comment type="similarity">
    <text evidence="1">Belongs to the type-B carboxylesterase/lipase family.</text>
</comment>
<protein>
    <submittedName>
        <fullName evidence="6">Acetylcholinesterase-like</fullName>
    </submittedName>
</protein>
<dbReference type="InterPro" id="IPR050654">
    <property type="entry name" value="AChE-related_enzymes"/>
</dbReference>
<dbReference type="SUPFAM" id="SSF53474">
    <property type="entry name" value="alpha/beta-Hydrolases"/>
    <property type="match status" value="1"/>
</dbReference>
<dbReference type="KEGG" id="bfo:118422305"/>
<dbReference type="OMA" id="DDKGQTT"/>
<dbReference type="PANTHER" id="PTHR43918">
    <property type="entry name" value="ACETYLCHOLINESTERASE"/>
    <property type="match status" value="1"/>
</dbReference>
<keyword evidence="5" id="KW-1185">Reference proteome</keyword>
<dbReference type="InterPro" id="IPR002018">
    <property type="entry name" value="CarbesteraseB"/>
</dbReference>
<reference evidence="6" key="2">
    <citation type="submission" date="2025-08" db="UniProtKB">
        <authorList>
            <consortium name="RefSeq"/>
        </authorList>
    </citation>
    <scope>IDENTIFICATION</scope>
    <source>
        <strain evidence="6">S238N-H82</strain>
        <tissue evidence="6">Testes</tissue>
    </source>
</reference>
<dbReference type="AlphaFoldDB" id="A0A9J7MZF6"/>
<dbReference type="OrthoDB" id="9000293at2759"/>
<keyword evidence="3" id="KW-0378">Hydrolase</keyword>
<name>A0A9J7MZF6_BRAFL</name>
<evidence type="ECO:0000256" key="2">
    <source>
        <dbReference type="ARBA" id="ARBA00022487"/>
    </source>
</evidence>
<organism evidence="5 6">
    <name type="scientific">Branchiostoma floridae</name>
    <name type="common">Florida lancelet</name>
    <name type="synonym">Amphioxus</name>
    <dbReference type="NCBI Taxonomy" id="7739"/>
    <lineage>
        <taxon>Eukaryota</taxon>
        <taxon>Metazoa</taxon>
        <taxon>Chordata</taxon>
        <taxon>Cephalochordata</taxon>
        <taxon>Leptocardii</taxon>
        <taxon>Amphioxiformes</taxon>
        <taxon>Branchiostomatidae</taxon>
        <taxon>Branchiostoma</taxon>
    </lineage>
</organism>
<evidence type="ECO:0000259" key="4">
    <source>
        <dbReference type="Pfam" id="PF00135"/>
    </source>
</evidence>
<dbReference type="PANTHER" id="PTHR43918:SF12">
    <property type="entry name" value="ACETYLCHOLINESTERASE 1"/>
    <property type="match status" value="1"/>
</dbReference>
<dbReference type="GeneID" id="118422305"/>
<gene>
    <name evidence="6" type="primary">LOC118422305</name>
</gene>
<evidence type="ECO:0000256" key="1">
    <source>
        <dbReference type="ARBA" id="ARBA00005964"/>
    </source>
</evidence>
<proteinExistence type="inferred from homology"/>